<protein>
    <recommendedName>
        <fullName evidence="5">G-protein coupled receptors family 1 profile domain-containing protein</fullName>
    </recommendedName>
</protein>
<feature type="transmembrane region" description="Helical" evidence="1">
    <location>
        <begin position="171"/>
        <end position="190"/>
    </location>
</feature>
<dbReference type="Gene3D" id="1.20.1070.10">
    <property type="entry name" value="Rhodopsin 7-helix transmembrane proteins"/>
    <property type="match status" value="1"/>
</dbReference>
<gene>
    <name evidence="2" type="ORF">KXQ929_LOCUS17977</name>
    <name evidence="3" type="ORF">OKA104_LOCUS22954</name>
</gene>
<evidence type="ECO:0008006" key="5">
    <source>
        <dbReference type="Google" id="ProtNLM"/>
    </source>
</evidence>
<proteinExistence type="predicted"/>
<dbReference type="AlphaFoldDB" id="A0A819GCE0"/>
<dbReference type="EMBL" id="CAJOBB010001151">
    <property type="protein sequence ID" value="CAF3816814.1"/>
    <property type="molecule type" value="Genomic_DNA"/>
</dbReference>
<evidence type="ECO:0000256" key="1">
    <source>
        <dbReference type="SAM" id="Phobius"/>
    </source>
</evidence>
<dbReference type="Proteomes" id="UP000663881">
    <property type="component" value="Unassembled WGS sequence"/>
</dbReference>
<feature type="transmembrane region" description="Helical" evidence="1">
    <location>
        <begin position="214"/>
        <end position="237"/>
    </location>
</feature>
<evidence type="ECO:0000313" key="2">
    <source>
        <dbReference type="EMBL" id="CAF3816814.1"/>
    </source>
</evidence>
<dbReference type="SUPFAM" id="SSF81321">
    <property type="entry name" value="Family A G protein-coupled receptor-like"/>
    <property type="match status" value="1"/>
</dbReference>
<feature type="transmembrane region" description="Helical" evidence="1">
    <location>
        <begin position="113"/>
        <end position="135"/>
    </location>
</feature>
<organism evidence="3 4">
    <name type="scientific">Adineta steineri</name>
    <dbReference type="NCBI Taxonomy" id="433720"/>
    <lineage>
        <taxon>Eukaryota</taxon>
        <taxon>Metazoa</taxon>
        <taxon>Spiralia</taxon>
        <taxon>Gnathifera</taxon>
        <taxon>Rotifera</taxon>
        <taxon>Eurotatoria</taxon>
        <taxon>Bdelloidea</taxon>
        <taxon>Adinetida</taxon>
        <taxon>Adinetidae</taxon>
        <taxon>Adineta</taxon>
    </lineage>
</organism>
<keyword evidence="1" id="KW-0812">Transmembrane</keyword>
<evidence type="ECO:0000313" key="4">
    <source>
        <dbReference type="Proteomes" id="UP000663881"/>
    </source>
</evidence>
<feature type="transmembrane region" description="Helical" evidence="1">
    <location>
        <begin position="258"/>
        <end position="282"/>
    </location>
</feature>
<accession>A0A819GCE0</accession>
<comment type="caution">
    <text evidence="3">The sequence shown here is derived from an EMBL/GenBank/DDBJ whole genome shotgun (WGS) entry which is preliminary data.</text>
</comment>
<keyword evidence="1" id="KW-0472">Membrane</keyword>
<reference evidence="3" key="1">
    <citation type="submission" date="2021-02" db="EMBL/GenBank/DDBJ databases">
        <authorList>
            <person name="Nowell W R."/>
        </authorList>
    </citation>
    <scope>NUCLEOTIDE SEQUENCE</scope>
</reference>
<feature type="transmembrane region" description="Helical" evidence="1">
    <location>
        <begin position="141"/>
        <end position="159"/>
    </location>
</feature>
<name>A0A819GCE0_9BILA</name>
<dbReference type="Proteomes" id="UP000663868">
    <property type="component" value="Unassembled WGS sequence"/>
</dbReference>
<sequence>MADHIEQCSNNFNEPVICQNGYGCHGYEIIENGKRNYRGECRNASTITIFPRLYFEITLIQGDSPFSEDWNHLGLTCSKQNLCNTRQQINKMIKLANDFYPWQYINVTSEMPLTLIVLHTGFVAVQSSSFCLFWVVYNYSLSVIGLMYMAYGCVERYFLIFCRASFNKHLILFHYIPLLFLLIYPCQTYFDYTQIVCAGACYQYEFSLGLFDCFSNVCTPVALSVIATSLLIVRVLIQKRRVNQREIWRRNRKMVVQLASISIMYMIIWIPSVICFVVPLIVPSPLSSQLLSILVLSTLSVYVSGRIT</sequence>
<feature type="transmembrane region" description="Helical" evidence="1">
    <location>
        <begin position="288"/>
        <end position="305"/>
    </location>
</feature>
<keyword evidence="1" id="KW-1133">Transmembrane helix</keyword>
<evidence type="ECO:0000313" key="3">
    <source>
        <dbReference type="EMBL" id="CAF3877516.1"/>
    </source>
</evidence>
<dbReference type="EMBL" id="CAJOAY010001712">
    <property type="protein sequence ID" value="CAF3877516.1"/>
    <property type="molecule type" value="Genomic_DNA"/>
</dbReference>